<dbReference type="EMBL" id="LR824023">
    <property type="protein sequence ID" value="CAD0203905.1"/>
    <property type="molecule type" value="Genomic_DNA"/>
</dbReference>
<proteinExistence type="predicted"/>
<accession>A0A9N8KX91</accession>
<organism evidence="1 2">
    <name type="scientific">Chrysodeixis includens</name>
    <name type="common">Soybean looper</name>
    <name type="synonym">Pseudoplusia includens</name>
    <dbReference type="NCBI Taxonomy" id="689277"/>
    <lineage>
        <taxon>Eukaryota</taxon>
        <taxon>Metazoa</taxon>
        <taxon>Ecdysozoa</taxon>
        <taxon>Arthropoda</taxon>
        <taxon>Hexapoda</taxon>
        <taxon>Insecta</taxon>
        <taxon>Pterygota</taxon>
        <taxon>Neoptera</taxon>
        <taxon>Endopterygota</taxon>
        <taxon>Lepidoptera</taxon>
        <taxon>Glossata</taxon>
        <taxon>Ditrysia</taxon>
        <taxon>Noctuoidea</taxon>
        <taxon>Noctuidae</taxon>
        <taxon>Plusiinae</taxon>
        <taxon>Chrysodeixis</taxon>
    </lineage>
</organism>
<keyword evidence="2" id="KW-1185">Reference proteome</keyword>
<dbReference type="Proteomes" id="UP001154114">
    <property type="component" value="Chromosome 20"/>
</dbReference>
<evidence type="ECO:0000313" key="1">
    <source>
        <dbReference type="EMBL" id="CAD0203905.1"/>
    </source>
</evidence>
<name>A0A9N8KX91_CHRIL</name>
<gene>
    <name evidence="1" type="ORF">CINC_LOCUS6216</name>
</gene>
<evidence type="ECO:0000313" key="2">
    <source>
        <dbReference type="Proteomes" id="UP001154114"/>
    </source>
</evidence>
<dbReference type="AlphaFoldDB" id="A0A9N8KX91"/>
<sequence>MFFLSGDRERYLGETGRVRSISSGVFIPALPEYRGEAASGLSPASARRIYAQTPQTTPSCNLRFCEPALLYTHHHILFIDTCLGILIRVPTHAYTHFISFRNN</sequence>
<reference evidence="1" key="1">
    <citation type="submission" date="2021-12" db="EMBL/GenBank/DDBJ databases">
        <authorList>
            <person name="King R."/>
        </authorList>
    </citation>
    <scope>NUCLEOTIDE SEQUENCE</scope>
</reference>
<protein>
    <submittedName>
        <fullName evidence="1">Uncharacterized protein</fullName>
    </submittedName>
</protein>